<keyword evidence="1" id="KW-1133">Transmembrane helix</keyword>
<name>A0ABD1ZMB2_9MARC</name>
<feature type="transmembrane region" description="Helical" evidence="1">
    <location>
        <begin position="105"/>
        <end position="124"/>
    </location>
</feature>
<keyword evidence="3" id="KW-1185">Reference proteome</keyword>
<dbReference type="Proteomes" id="UP001605036">
    <property type="component" value="Unassembled WGS sequence"/>
</dbReference>
<organism evidence="2 3">
    <name type="scientific">Riccia fluitans</name>
    <dbReference type="NCBI Taxonomy" id="41844"/>
    <lineage>
        <taxon>Eukaryota</taxon>
        <taxon>Viridiplantae</taxon>
        <taxon>Streptophyta</taxon>
        <taxon>Embryophyta</taxon>
        <taxon>Marchantiophyta</taxon>
        <taxon>Marchantiopsida</taxon>
        <taxon>Marchantiidae</taxon>
        <taxon>Marchantiales</taxon>
        <taxon>Ricciaceae</taxon>
        <taxon>Riccia</taxon>
    </lineage>
</organism>
<feature type="transmembrane region" description="Helical" evidence="1">
    <location>
        <begin position="66"/>
        <end position="84"/>
    </location>
</feature>
<dbReference type="AlphaFoldDB" id="A0ABD1ZMB2"/>
<keyword evidence="1" id="KW-0812">Transmembrane</keyword>
<comment type="caution">
    <text evidence="2">The sequence shown here is derived from an EMBL/GenBank/DDBJ whole genome shotgun (WGS) entry which is preliminary data.</text>
</comment>
<evidence type="ECO:0000256" key="1">
    <source>
        <dbReference type="SAM" id="Phobius"/>
    </source>
</evidence>
<proteinExistence type="predicted"/>
<protein>
    <submittedName>
        <fullName evidence="2">Uncharacterized protein</fullName>
    </submittedName>
</protein>
<accession>A0ABD1ZMB2</accession>
<keyword evidence="1" id="KW-0472">Membrane</keyword>
<evidence type="ECO:0000313" key="2">
    <source>
        <dbReference type="EMBL" id="KAL2651244.1"/>
    </source>
</evidence>
<evidence type="ECO:0000313" key="3">
    <source>
        <dbReference type="Proteomes" id="UP001605036"/>
    </source>
</evidence>
<gene>
    <name evidence="2" type="ORF">R1flu_019372</name>
</gene>
<reference evidence="2 3" key="1">
    <citation type="submission" date="2024-09" db="EMBL/GenBank/DDBJ databases">
        <title>Chromosome-scale assembly of Riccia fluitans.</title>
        <authorList>
            <person name="Paukszto L."/>
            <person name="Sawicki J."/>
            <person name="Karawczyk K."/>
            <person name="Piernik-Szablinska J."/>
            <person name="Szczecinska M."/>
            <person name="Mazdziarz M."/>
        </authorList>
    </citation>
    <scope>NUCLEOTIDE SEQUENCE [LARGE SCALE GENOMIC DNA]</scope>
    <source>
        <strain evidence="2">Rf_01</strain>
        <tissue evidence="2">Aerial parts of the thallus</tissue>
    </source>
</reference>
<dbReference type="EMBL" id="JBHFFA010000001">
    <property type="protein sequence ID" value="KAL2651244.1"/>
    <property type="molecule type" value="Genomic_DNA"/>
</dbReference>
<sequence>MSYAADFFQPSAPPIAFRIVPSTRAFLFFLQKTTGKTEILSRTLLLLPPCRGWDPPPKLHLPPPRGILFSVVAAGVYISLISLIRSWMEAAADKQRESKDPLEHSFTLPALFCLPCLACLSGFLPQENLMDRLRNALNAPLQPHLTVVPRKAIPSGNDRTLGVVWSNKDPDDPFFFANDVRCPQCFGMAVDFRRFPTWQVVVVDPSRASVTSDFRYSTLFSEGYRALLIAPKVLLMVRGPFNCRSQIINTPHGKRPKALRSRIPFKFHF</sequence>